<gene>
    <name evidence="11" type="ORF">ACOC_LOCUS8332</name>
</gene>
<dbReference type="Gene3D" id="1.10.510.10">
    <property type="entry name" value="Transferase(Phosphotransferase) domain 1"/>
    <property type="match status" value="1"/>
</dbReference>
<evidence type="ECO:0000256" key="7">
    <source>
        <dbReference type="PIRSR" id="PIRSR610347-2"/>
    </source>
</evidence>
<dbReference type="Pfam" id="PF00400">
    <property type="entry name" value="WD40"/>
    <property type="match status" value="4"/>
</dbReference>
<dbReference type="InterPro" id="IPR007052">
    <property type="entry name" value="CS_dom"/>
</dbReference>
<dbReference type="PANTHER" id="PTHR12967">
    <property type="entry name" value="PROTEIN SHQ1 HOMOLOG"/>
    <property type="match status" value="1"/>
</dbReference>
<evidence type="ECO:0000256" key="3">
    <source>
        <dbReference type="ARBA" id="ARBA00022574"/>
    </source>
</evidence>
<evidence type="ECO:0000256" key="9">
    <source>
        <dbReference type="PROSITE-ProRule" id="PRU00221"/>
    </source>
</evidence>
<dbReference type="Pfam" id="PF21413">
    <property type="entry name" value="SHQ1-like_CS"/>
    <property type="match status" value="1"/>
</dbReference>
<dbReference type="Gene3D" id="3.40.395.10">
    <property type="entry name" value="Adenoviral Proteinase, Chain A"/>
    <property type="match status" value="1"/>
</dbReference>
<dbReference type="HAMAP" id="MF_01116">
    <property type="entry name" value="TSR3"/>
    <property type="match status" value="1"/>
</dbReference>
<feature type="repeat" description="WD" evidence="9">
    <location>
        <begin position="231"/>
        <end position="270"/>
    </location>
</feature>
<keyword evidence="5" id="KW-0949">S-adenosyl-L-methionine</keyword>
<dbReference type="GO" id="GO:0006281">
    <property type="term" value="P:DNA repair"/>
    <property type="evidence" value="ECO:0007669"/>
    <property type="project" value="InterPro"/>
</dbReference>
<dbReference type="InterPro" id="IPR036322">
    <property type="entry name" value="WD40_repeat_dom_sf"/>
</dbReference>
<dbReference type="GO" id="GO:0000493">
    <property type="term" value="P:box H/ACA snoRNP assembly"/>
    <property type="evidence" value="ECO:0007669"/>
    <property type="project" value="InterPro"/>
</dbReference>
<dbReference type="Gene3D" id="2.130.10.10">
    <property type="entry name" value="YVTN repeat-like/Quinoprotein amine dehydrogenase"/>
    <property type="match status" value="2"/>
</dbReference>
<keyword evidence="3 9" id="KW-0853">WD repeat</keyword>
<feature type="active site" description="Nucleophile" evidence="6">
    <location>
        <position position="768"/>
    </location>
</feature>
<keyword evidence="5" id="KW-0690">Ribosome biogenesis</keyword>
<comment type="caution">
    <text evidence="5">Lacks conserved residue(s) required for the propagation of feature annotation.</text>
</comment>
<keyword evidence="4" id="KW-0677">Repeat</keyword>
<dbReference type="PRINTS" id="PR00320">
    <property type="entry name" value="GPROTEINBRPT"/>
</dbReference>
<feature type="binding site" evidence="5">
    <location>
        <position position="411"/>
    </location>
    <ligand>
        <name>S-adenosyl-L-methionine</name>
        <dbReference type="ChEBI" id="CHEBI:59789"/>
    </ligand>
</feature>
<dbReference type="GO" id="GO:1904047">
    <property type="term" value="F:S-adenosyl-L-methionine binding"/>
    <property type="evidence" value="ECO:0007669"/>
    <property type="project" value="UniProtKB-UniRule"/>
</dbReference>
<reference evidence="11 12" key="2">
    <citation type="submission" date="2018-11" db="EMBL/GenBank/DDBJ databases">
        <authorList>
            <consortium name="Pathogen Informatics"/>
        </authorList>
    </citation>
    <scope>NUCLEOTIDE SEQUENCE [LARGE SCALE GENOMIC DNA]</scope>
    <source>
        <strain evidence="11 12">Costa Rica</strain>
    </source>
</reference>
<dbReference type="Pfam" id="PF06293">
    <property type="entry name" value="Kdo"/>
    <property type="match status" value="1"/>
</dbReference>
<dbReference type="GO" id="GO:0000455">
    <property type="term" value="P:enzyme-directed rRNA pseudouridine synthesis"/>
    <property type="evidence" value="ECO:0007669"/>
    <property type="project" value="UniProtKB-UniRule"/>
</dbReference>
<dbReference type="GO" id="GO:0106388">
    <property type="term" value="F:rRNA small subunit aminocarboxypropyltransferase activity"/>
    <property type="evidence" value="ECO:0007669"/>
    <property type="project" value="UniProtKB-EC"/>
</dbReference>
<name>A0A158PJ50_ANGCS</name>
<evidence type="ECO:0000256" key="1">
    <source>
        <dbReference type="ARBA" id="ARBA00004419"/>
    </source>
</evidence>
<feature type="repeat" description="WD" evidence="9">
    <location>
        <begin position="98"/>
        <end position="130"/>
    </location>
</feature>
<dbReference type="InterPro" id="IPR008978">
    <property type="entry name" value="HSP20-like_chaperone"/>
</dbReference>
<dbReference type="InterPro" id="IPR001680">
    <property type="entry name" value="WD40_rpt"/>
</dbReference>
<dbReference type="EMBL" id="UYYA01004144">
    <property type="protein sequence ID" value="VDM59917.1"/>
    <property type="molecule type" value="Genomic_DNA"/>
</dbReference>
<dbReference type="InterPro" id="IPR007009">
    <property type="entry name" value="Shq1_C"/>
</dbReference>
<comment type="similarity">
    <text evidence="5">Belongs to the TDD superfamily. TSR3 family.</text>
</comment>
<dbReference type="InterPro" id="IPR010347">
    <property type="entry name" value="Tdp1"/>
</dbReference>
<evidence type="ECO:0000313" key="13">
    <source>
        <dbReference type="WBParaSite" id="ACOC_0000833101-mRNA-1"/>
    </source>
</evidence>
<evidence type="ECO:0000256" key="5">
    <source>
        <dbReference type="HAMAP-Rule" id="MF_03146"/>
    </source>
</evidence>
<dbReference type="GO" id="GO:0004672">
    <property type="term" value="F:protein kinase activity"/>
    <property type="evidence" value="ECO:0007669"/>
    <property type="project" value="InterPro"/>
</dbReference>
<dbReference type="PANTHER" id="PTHR12967:SF0">
    <property type="entry name" value="PROTEIN SHQ1 HOMOLOG"/>
    <property type="match status" value="1"/>
</dbReference>
<feature type="binding site" evidence="5">
    <location>
        <position position="434"/>
    </location>
    <ligand>
        <name>S-adenosyl-L-methionine</name>
        <dbReference type="ChEBI" id="CHEBI:59789"/>
    </ligand>
</feature>
<feature type="domain" description="CS" evidence="10">
    <location>
        <begin position="1240"/>
        <end position="1332"/>
    </location>
</feature>
<dbReference type="Pfam" id="PF06087">
    <property type="entry name" value="Tyr-DNA_phospho"/>
    <property type="match status" value="3"/>
</dbReference>
<comment type="catalytic activity">
    <reaction evidence="5">
        <text>an N(1)-methylpseudouridine in rRNA + S-adenosyl-L-methionine = N(1)-methyl-N(3)-[(3S)-3-amino-3-carboxypropyl]pseudouridine in rRNA + S-methyl-5'-thioadenosine + H(+)</text>
        <dbReference type="Rhea" id="RHEA:63296"/>
        <dbReference type="Rhea" id="RHEA-COMP:11634"/>
        <dbReference type="Rhea" id="RHEA-COMP:16310"/>
        <dbReference type="ChEBI" id="CHEBI:15378"/>
        <dbReference type="ChEBI" id="CHEBI:17509"/>
        <dbReference type="ChEBI" id="CHEBI:59789"/>
        <dbReference type="ChEBI" id="CHEBI:74890"/>
        <dbReference type="ChEBI" id="CHEBI:146234"/>
        <dbReference type="EC" id="2.5.1.157"/>
    </reaction>
</comment>
<dbReference type="InterPro" id="IPR039742">
    <property type="entry name" value="Shq1"/>
</dbReference>
<dbReference type="PROSITE" id="PS50082">
    <property type="entry name" value="WD_REPEATS_2"/>
    <property type="match status" value="3"/>
</dbReference>
<dbReference type="STRING" id="334426.A0A158PJ50"/>
<sequence>MTMSNGHPKKLRTAERIKVFRQWLVDMDEDEKKLFIRELLNDCDLHNLEYISTLISRLRVARSRPTSNKTKDPLTLLPSHIVLRIMSHLDPDLGTMALNGHSATVRCLDLNGNVLASGSNDFSIKIWNVDVNPRWSSIGCRKTMLGHSNYVRCLQMDHEYLISGSYDMHLKLWSLNTGACIRTLMWVVQDYCNGSCKSDKQTNDMTRGIVEEMHFINVNFRCMHTIDWKLAEGHTGVVRCLQVDTWRIVSAADDRTIKVWNVDSLQRLCTLHSHEDGVTCVQFSDRQIVSGSYDKTEKAGDIGKIRLVETDLVMDVMVSVSDDDCKNEGDSASVCSDESEEAFQIPCKLAMYDFNQCDRKRCSGKKLLRAGLIDKIRLGSRFLGLVLSPTGSTTLAPCDRHFIDQNGLCVVDCSWKEIDRTPLHKVRAPEHRLLPYLVAANPVNYGRPCHLTCAEALAAGLYIIGHSEAAEHLMKQFSWGPHFIELNRELLDSYAACGTHEDVIREQAKYLDKLDNEAEQSRSRCVDFPPSDSDSDVESEKMEEMANTHELGKAIGEAIGKMHLGNLIHGDLTTSNIILKDEDFRRPFFIDFGLASLGKVQDKGVDLYVLERALSSTHMDSEQMFQKILQGYQEVQDLTWSSHMKHSLEHAQKSKNLSGDSGPELVSGKIYFSKVGILPEKFNEGAFHLSDVLHIIRPQLSIHFNFMIDLGWLIQQYPAPCRESPIICVVGEKMGTDRRSLQKEVATLNLKNISILGASLPLPFGTHHTKLSMFDYEDKLHIIVSTANLIEVSHTFIQFGHPSLARLLCDRPIPDPDVRRLFLVQCSSIGSLGAKSDTWLRPQFSRSLQGDQASCSSRLFLIYPCVEDVRSSLEGYSAGDSLPYQALSANDNRAAERIMSERDPKQMKRIGMEIMGFNRDLWDSINSDVMTSALEAKFVQNAQLRIDLPINSPDAVNPSRWRGKNRLGSLMDAVREKLWAMDEYRPRINYEGTNYADGESYSYHEKNRQRNGGDASRARRSAQAEENLIEAVCMEKWRRSGHENTKTYAEIIDGNPQWVLVTSANLSKAAWGDFQKNRTQLMVRSYELGVLITDSSRVKLPYDYPAMKVFQAASGKDVKILSFGDVVLYASDLQTLLPGMWVNDNIISFACEYLLSKASDKIKEQVAIVSAATCELIRHYGEVEVIQEIFDTLNFFSKEKYFAFDPGFQLVAILTSFLKSGVQHSFVVEDCAQQCNSFDCGIYVIEFVRRELENEKFLIFTIHAPYAKISDVEIDYGDDIFMFSAPPYYLRVHLPREVEDDSSGTAKYDSTLGEFTVCVPKRHVGENFPRLDMITELLNPQKKLTAKQLVEEIGDNEDSEVEDEDDSRYFVEQKITDMRLELSEDCVDVCGYGFAWRRKGILGQLSKEVGVLVELSDPEHCPISERSINCAEHDTKSFDAERYLLDFLDPEECLQQSINAKLDLKLEIDEDDRKRLKDFPRKKLPKLSKEEHYKVALSLIDIVFAFAYDMRINDWEISCESGWNIVKLAPSLNFLCQWKSAKEAVIASVRRSLCCPLYRNWDLSLKVLMDVKDIIQKVLINSGGFRYLFNDLFITDYCIWIQFIDESILEALQNDLAGVEICKSDLRLDLEELELEGRMAALEVKQHVGLDSDDEPE</sequence>
<dbReference type="InterPro" id="IPR007177">
    <property type="entry name" value="Tsr3_C"/>
</dbReference>
<dbReference type="SMART" id="SM00320">
    <property type="entry name" value="WD40"/>
    <property type="match status" value="4"/>
</dbReference>
<evidence type="ECO:0000256" key="4">
    <source>
        <dbReference type="ARBA" id="ARBA00022737"/>
    </source>
</evidence>
<dbReference type="InterPro" id="IPR015943">
    <property type="entry name" value="WD40/YVTN_repeat-like_dom_sf"/>
</dbReference>
<evidence type="ECO:0000256" key="6">
    <source>
        <dbReference type="PIRSR" id="PIRSR610347-1"/>
    </source>
</evidence>
<dbReference type="InterPro" id="IPR019775">
    <property type="entry name" value="WD40_repeat_CS"/>
</dbReference>
<organism evidence="13">
    <name type="scientific">Angiostrongylus costaricensis</name>
    <name type="common">Nematode worm</name>
    <dbReference type="NCBI Taxonomy" id="334426"/>
    <lineage>
        <taxon>Eukaryota</taxon>
        <taxon>Metazoa</taxon>
        <taxon>Ecdysozoa</taxon>
        <taxon>Nematoda</taxon>
        <taxon>Chromadorea</taxon>
        <taxon>Rhabditida</taxon>
        <taxon>Rhabditina</taxon>
        <taxon>Rhabditomorpha</taxon>
        <taxon>Strongyloidea</taxon>
        <taxon>Metastrongylidae</taxon>
        <taxon>Angiostrongylus</taxon>
    </lineage>
</organism>
<comment type="function">
    <text evidence="5">Aminocarboxypropyltransferase that catalyzes the aminocarboxypropyl transfer on pseudouridine in 18S rRNA. It constitutes the last step in biosynthesis of the hypermodified N1-methyl-N3-(3-amino-3-carboxypropyl) pseudouridine (m1acp3-Psi).</text>
</comment>
<dbReference type="Gene3D" id="1.10.357.40">
    <property type="entry name" value="YbiA-like"/>
    <property type="match status" value="1"/>
</dbReference>
<dbReference type="SUPFAM" id="SSF50978">
    <property type="entry name" value="WD40 repeat-like"/>
    <property type="match status" value="1"/>
</dbReference>
<comment type="subcellular location">
    <subcellularLocation>
        <location evidence="1">Cytoplasmic vesicle</location>
        <location evidence="1">Autophagosome</location>
    </subcellularLocation>
</comment>
<dbReference type="InterPro" id="IPR048696">
    <property type="entry name" value="SHQ1-like_CS"/>
</dbReference>
<dbReference type="InterPro" id="IPR038765">
    <property type="entry name" value="Papain-like_cys_pep_sf"/>
</dbReference>
<evidence type="ECO:0000256" key="8">
    <source>
        <dbReference type="PIRSR" id="PIRSR610347-3"/>
    </source>
</evidence>
<dbReference type="InterPro" id="IPR011009">
    <property type="entry name" value="Kinase-like_dom_sf"/>
</dbReference>
<keyword evidence="5" id="KW-0808">Transferase</keyword>
<dbReference type="SUPFAM" id="SSF56024">
    <property type="entry name" value="Phospholipase D/nuclease"/>
    <property type="match status" value="3"/>
</dbReference>
<dbReference type="SUPFAM" id="SSF143990">
    <property type="entry name" value="YbiA-like"/>
    <property type="match status" value="1"/>
</dbReference>
<dbReference type="InterPro" id="IPR037238">
    <property type="entry name" value="YbiA-like_sf"/>
</dbReference>
<proteinExistence type="inferred from homology"/>
<dbReference type="WBParaSite" id="ACOC_0000833101-mRNA-1">
    <property type="protein sequence ID" value="ACOC_0000833101-mRNA-1"/>
    <property type="gene ID" value="ACOC_0000833101"/>
</dbReference>
<evidence type="ECO:0000256" key="2">
    <source>
        <dbReference type="ARBA" id="ARBA00005607"/>
    </source>
</evidence>
<dbReference type="Pfam" id="PF04068">
    <property type="entry name" value="Fer4_RLI"/>
    <property type="match status" value="1"/>
</dbReference>
<dbReference type="InterPro" id="IPR008266">
    <property type="entry name" value="Tyr_kinase_AS"/>
</dbReference>
<dbReference type="OrthoDB" id="73639at2759"/>
<feature type="binding site" evidence="5">
    <location>
        <position position="363"/>
    </location>
    <ligand>
        <name>S-adenosyl-L-methionine</name>
        <dbReference type="ChEBI" id="CHEBI:59789"/>
    </ligand>
</feature>
<dbReference type="Pfam" id="PF04034">
    <property type="entry name" value="Ribo_biogen_C"/>
    <property type="match status" value="1"/>
</dbReference>
<feature type="site" description="Interaction with DNA" evidence="8">
    <location>
        <position position="1067"/>
    </location>
</feature>
<evidence type="ECO:0000313" key="11">
    <source>
        <dbReference type="EMBL" id="VDM59917.1"/>
    </source>
</evidence>
<dbReference type="InterPro" id="IPR007209">
    <property type="entry name" value="RNaseL-inhib-like_metal-bd_dom"/>
</dbReference>
<dbReference type="GO" id="GO:0005654">
    <property type="term" value="C:nucleoplasm"/>
    <property type="evidence" value="ECO:0007669"/>
    <property type="project" value="TreeGrafter"/>
</dbReference>
<evidence type="ECO:0000313" key="12">
    <source>
        <dbReference type="Proteomes" id="UP000267027"/>
    </source>
</evidence>
<dbReference type="PROSITE" id="PS51203">
    <property type="entry name" value="CS"/>
    <property type="match status" value="1"/>
</dbReference>
<comment type="similarity">
    <text evidence="2">Belongs to the SHQ1 family.</text>
</comment>
<evidence type="ECO:0000259" key="10">
    <source>
        <dbReference type="PROSITE" id="PS51203"/>
    </source>
</evidence>
<reference evidence="13" key="1">
    <citation type="submission" date="2016-04" db="UniProtKB">
        <authorList>
            <consortium name="WormBaseParasite"/>
        </authorList>
    </citation>
    <scope>IDENTIFICATION</scope>
</reference>
<dbReference type="Pfam" id="PF04925">
    <property type="entry name" value="SHQ1"/>
    <property type="match status" value="1"/>
</dbReference>
<dbReference type="Gene3D" id="3.30.870.10">
    <property type="entry name" value="Endonuclease Chain A"/>
    <property type="match status" value="2"/>
</dbReference>
<dbReference type="GO" id="GO:0051082">
    <property type="term" value="F:unfolded protein binding"/>
    <property type="evidence" value="ECO:0007669"/>
    <property type="project" value="TreeGrafter"/>
</dbReference>
<keyword evidence="12" id="KW-1185">Reference proteome</keyword>
<dbReference type="SUPFAM" id="SSF54001">
    <property type="entry name" value="Cysteine proteinases"/>
    <property type="match status" value="1"/>
</dbReference>
<dbReference type="GO" id="GO:0008081">
    <property type="term" value="F:phosphoric diester hydrolase activity"/>
    <property type="evidence" value="ECO:0007669"/>
    <property type="project" value="InterPro"/>
</dbReference>
<dbReference type="PROSITE" id="PS00678">
    <property type="entry name" value="WD_REPEATS_1"/>
    <property type="match status" value="2"/>
</dbReference>
<protein>
    <recommendedName>
        <fullName evidence="5">18S rRNA aminocarboxypropyltransferase</fullName>
        <ecNumber evidence="5">2.5.1.157</ecNumber>
    </recommendedName>
</protein>
<feature type="repeat" description="WD" evidence="9">
    <location>
        <begin position="144"/>
        <end position="183"/>
    </location>
</feature>
<dbReference type="Gene3D" id="2.60.40.790">
    <property type="match status" value="1"/>
</dbReference>
<dbReference type="PROSITE" id="PS00109">
    <property type="entry name" value="PROTEIN_KINASE_TYR"/>
    <property type="match status" value="1"/>
</dbReference>
<dbReference type="SUPFAM" id="SSF56112">
    <property type="entry name" value="Protein kinase-like (PK-like)"/>
    <property type="match status" value="1"/>
</dbReference>
<feature type="binding site" evidence="7">
    <location>
        <position position="770"/>
    </location>
    <ligand>
        <name>substrate</name>
    </ligand>
</feature>
<dbReference type="NCBIfam" id="NF002621">
    <property type="entry name" value="PRK02287.1"/>
    <property type="match status" value="1"/>
</dbReference>
<accession>A0A158PJ50</accession>
<dbReference type="InterPro" id="IPR022968">
    <property type="entry name" value="Tsr3-like"/>
</dbReference>
<dbReference type="InterPro" id="IPR020472">
    <property type="entry name" value="WD40_PAC1"/>
</dbReference>
<dbReference type="Proteomes" id="UP000267027">
    <property type="component" value="Unassembled WGS sequence"/>
</dbReference>
<keyword evidence="5" id="KW-0698">rRNA processing</keyword>
<dbReference type="EC" id="2.5.1.157" evidence="5"/>
<dbReference type="PROSITE" id="PS50294">
    <property type="entry name" value="WD_REPEATS_REGION"/>
    <property type="match status" value="3"/>
</dbReference>
<dbReference type="GO" id="GO:0005776">
    <property type="term" value="C:autophagosome"/>
    <property type="evidence" value="ECO:0007669"/>
    <property type="project" value="UniProtKB-SubCell"/>
</dbReference>